<evidence type="ECO:0000256" key="3">
    <source>
        <dbReference type="ARBA" id="ARBA00022448"/>
    </source>
</evidence>
<comment type="similarity">
    <text evidence="2 9">Belongs to the resistance-nodulation-cell division (RND) (TC 2.A.6) family.</text>
</comment>
<evidence type="ECO:0000256" key="7">
    <source>
        <dbReference type="ARBA" id="ARBA00022989"/>
    </source>
</evidence>
<dbReference type="FunFam" id="3.30.70.1430:FF:000002">
    <property type="entry name" value="Efflux pump membrane transporter"/>
    <property type="match status" value="1"/>
</dbReference>
<feature type="transmembrane region" description="Helical" evidence="9">
    <location>
        <begin position="872"/>
        <end position="890"/>
    </location>
</feature>
<dbReference type="InterPro" id="IPR027463">
    <property type="entry name" value="AcrB_DN_DC_subdom"/>
</dbReference>
<sequence>MARFFINRPIFAWVLAIIVMLAGAMAIKNLAIAQYPQIAPPTISVSATYTGASAQTVEDSVTQVIEQSMQGLDGLAYMSSTSSADGSANVTLTFNNGVNADTAQVQVQNKVSQVSSTLPTSVQQVGVTVTKSSTGFLEVVAFTSKDGRLNNTDLADYVASNIQEPLSRVQGVGSTQLFGAQYAMRIWLDPDKLMQYKLTAQEIITAIGAKNTQVSAGQIGGLPAVDGQQINATITAQSKLKTVDEFKNIVLSTQTNGAQVRLEDVARIELGSQSYNSNAKYNGQPAAAMAISLATGANALDTAKRVTAKLDELSKAFPDGVEIHTPYDTTPFVSLAIKGVVETLLEAVVLVFCVMFLFLQNWRATLIPTIAVPVVLLGTFGVLYTSGFTINTLTMFAMVLAIGLLVDDAIVVVENVERVMNEEGLSPHDATIKSMDQIGGALVSITTVLSAVFIPMAFFGGSTGVIYRQFSITIVAAMVLSVLVAMVLTPALCATLLKPVEKGHVLADTGFFGKFNQLFNRGQAKYTGQVGHILSRSRRYMLIYGALLLLMVLGFMRLPSSFLPDEDQGMLMVSVQLPAGASAERTNVILKEVEQYFLNEQKGSVDSLMTINGFSFSGTGQNMGFAFIKLKPWDQRGAANQKASSIQMQANMALSKIREASIFAMSPPAIQGLGNSSGFELKLQDTAGLGHEALMQARNQFLGSANQNPKLIAVRANGLEDSPQLKVDIDEDKAGALGVALTDIHSNLSSTWGGSYVNDFLDRGRVKKVYVQADAPYRMSENDLSRWYIKNSSGVMVAFSSFANSSWINGSPRLERYNGLPAISITGGSAQGVSTGTAMDEAEKVVAALPTGVTSEWSGISLQEKSSGSQATWLYIISIVFVFLCLAALYESWSIPFAVIMVVPLGLLGAIGLALIAGKSNDVYFKVGLLTTVGLAAKNAILIVEFAKAEFDNGRPLREAVLDAARLRLRPILMTSFAFILGVLPMMLSSSAGSGAQNALGTAVVGGMISGTFLAIFFVPLFFVLVLDFVQNKWQKWGRKNAATSQHVNHTQG</sequence>
<dbReference type="GO" id="GO:0005886">
    <property type="term" value="C:plasma membrane"/>
    <property type="evidence" value="ECO:0007669"/>
    <property type="project" value="UniProtKB-SubCell"/>
</dbReference>
<keyword evidence="5 9" id="KW-0997">Cell inner membrane</keyword>
<keyword evidence="6 9" id="KW-0812">Transmembrane</keyword>
<dbReference type="AlphaFoldDB" id="A0A345DCI4"/>
<dbReference type="GO" id="GO:0042910">
    <property type="term" value="F:xenobiotic transmembrane transporter activity"/>
    <property type="evidence" value="ECO:0007669"/>
    <property type="project" value="TreeGrafter"/>
</dbReference>
<comment type="subcellular location">
    <subcellularLocation>
        <location evidence="1 9">Cell inner membrane</location>
        <topology evidence="1 9">Multi-pass membrane protein</topology>
    </subcellularLocation>
</comment>
<evidence type="ECO:0000256" key="6">
    <source>
        <dbReference type="ARBA" id="ARBA00022692"/>
    </source>
</evidence>
<dbReference type="Gene3D" id="1.20.1640.10">
    <property type="entry name" value="Multidrug efflux transporter AcrB transmembrane domain"/>
    <property type="match status" value="2"/>
</dbReference>
<dbReference type="FunFam" id="3.30.70.1430:FF:000001">
    <property type="entry name" value="Efflux pump membrane transporter"/>
    <property type="match status" value="1"/>
</dbReference>
<keyword evidence="8 9" id="KW-0472">Membrane</keyword>
<dbReference type="Gene3D" id="3.30.70.1440">
    <property type="entry name" value="Multidrug efflux transporter AcrB pore domain"/>
    <property type="match status" value="1"/>
</dbReference>
<evidence type="ECO:0000313" key="11">
    <source>
        <dbReference type="Proteomes" id="UP000252182"/>
    </source>
</evidence>
<evidence type="ECO:0000256" key="1">
    <source>
        <dbReference type="ARBA" id="ARBA00004429"/>
    </source>
</evidence>
<gene>
    <name evidence="10" type="primary">acrB</name>
    <name evidence="10" type="ORF">DTO96_101813</name>
</gene>
<dbReference type="InterPro" id="IPR004764">
    <property type="entry name" value="MdtF-like"/>
</dbReference>
<reference evidence="11" key="1">
    <citation type="submission" date="2018-07" db="EMBL/GenBank/DDBJ databases">
        <authorList>
            <person name="Kim H."/>
        </authorList>
    </citation>
    <scope>NUCLEOTIDE SEQUENCE [LARGE SCALE GENOMIC DNA]</scope>
    <source>
        <strain evidence="11">F02</strain>
    </source>
</reference>
<dbReference type="PANTHER" id="PTHR32063">
    <property type="match status" value="1"/>
</dbReference>
<evidence type="ECO:0000256" key="5">
    <source>
        <dbReference type="ARBA" id="ARBA00022519"/>
    </source>
</evidence>
<dbReference type="SUPFAM" id="SSF82866">
    <property type="entry name" value="Multidrug efflux transporter AcrB transmembrane domain"/>
    <property type="match status" value="2"/>
</dbReference>
<feature type="transmembrane region" description="Helical" evidence="9">
    <location>
        <begin position="335"/>
        <end position="359"/>
    </location>
</feature>
<feature type="transmembrane region" description="Helical" evidence="9">
    <location>
        <begin position="437"/>
        <end position="458"/>
    </location>
</feature>
<feature type="transmembrane region" description="Helical" evidence="9">
    <location>
        <begin position="393"/>
        <end position="416"/>
    </location>
</feature>
<organism evidence="10 11">
    <name type="scientific">Ephemeroptericola cinctiostellae</name>
    <dbReference type="NCBI Taxonomy" id="2268024"/>
    <lineage>
        <taxon>Bacteria</taxon>
        <taxon>Pseudomonadati</taxon>
        <taxon>Pseudomonadota</taxon>
        <taxon>Betaproteobacteria</taxon>
        <taxon>Burkholderiales</taxon>
        <taxon>Burkholderiaceae</taxon>
        <taxon>Ephemeroptericola</taxon>
    </lineage>
</organism>
<feature type="transmembrane region" description="Helical" evidence="9">
    <location>
        <begin position="541"/>
        <end position="558"/>
    </location>
</feature>
<dbReference type="NCBIfam" id="NF000282">
    <property type="entry name" value="RND_permease_1"/>
    <property type="match status" value="1"/>
</dbReference>
<keyword evidence="3 9" id="KW-0813">Transport</keyword>
<dbReference type="FunFam" id="1.20.1640.10:FF:000001">
    <property type="entry name" value="Efflux pump membrane transporter"/>
    <property type="match status" value="1"/>
</dbReference>
<dbReference type="FunFam" id="3.30.2090.10:FF:000001">
    <property type="entry name" value="Efflux pump membrane transporter"/>
    <property type="match status" value="1"/>
</dbReference>
<dbReference type="RefSeq" id="WP_114563191.1">
    <property type="nucleotide sequence ID" value="NZ_CP031124.1"/>
</dbReference>
<dbReference type="PRINTS" id="PR00702">
    <property type="entry name" value="ACRIFLAVINRP"/>
</dbReference>
<dbReference type="GO" id="GO:0009636">
    <property type="term" value="P:response to toxic substance"/>
    <property type="evidence" value="ECO:0007669"/>
    <property type="project" value="UniProtKB-ARBA"/>
</dbReference>
<evidence type="ECO:0000313" key="10">
    <source>
        <dbReference type="EMBL" id="AXF86072.1"/>
    </source>
</evidence>
<keyword evidence="7 9" id="KW-1133">Transmembrane helix</keyword>
<feature type="transmembrane region" description="Helical" evidence="9">
    <location>
        <begin position="1008"/>
        <end position="1030"/>
    </location>
</feature>
<feature type="transmembrane region" description="Helical" evidence="9">
    <location>
        <begin position="967"/>
        <end position="988"/>
    </location>
</feature>
<feature type="transmembrane region" description="Helical" evidence="9">
    <location>
        <begin position="470"/>
        <end position="497"/>
    </location>
</feature>
<evidence type="ECO:0000256" key="9">
    <source>
        <dbReference type="RuleBase" id="RU364070"/>
    </source>
</evidence>
<dbReference type="OrthoDB" id="9176627at2"/>
<evidence type="ECO:0000256" key="4">
    <source>
        <dbReference type="ARBA" id="ARBA00022475"/>
    </source>
</evidence>
<dbReference type="NCBIfam" id="TIGR00915">
    <property type="entry name" value="2A0602"/>
    <property type="match status" value="1"/>
</dbReference>
<dbReference type="GO" id="GO:0015562">
    <property type="term" value="F:efflux transmembrane transporter activity"/>
    <property type="evidence" value="ECO:0007669"/>
    <property type="project" value="InterPro"/>
</dbReference>
<protein>
    <recommendedName>
        <fullName evidence="9">Efflux pump membrane transporter</fullName>
    </recommendedName>
</protein>
<evidence type="ECO:0000256" key="2">
    <source>
        <dbReference type="ARBA" id="ARBA00010942"/>
    </source>
</evidence>
<name>A0A345DCI4_9BURK</name>
<dbReference type="Pfam" id="PF00873">
    <property type="entry name" value="ACR_tran"/>
    <property type="match status" value="1"/>
</dbReference>
<dbReference type="Proteomes" id="UP000252182">
    <property type="component" value="Chromosome"/>
</dbReference>
<dbReference type="Gene3D" id="3.30.70.1430">
    <property type="entry name" value="Multidrug efflux transporter AcrB pore domain"/>
    <property type="match status" value="2"/>
</dbReference>
<dbReference type="PANTHER" id="PTHR32063:SF13">
    <property type="entry name" value="MULTIDRUG EFFLUX PUMP SUBUNIT ACRB-RELATED"/>
    <property type="match status" value="1"/>
</dbReference>
<dbReference type="EMBL" id="CP031124">
    <property type="protein sequence ID" value="AXF86072.1"/>
    <property type="molecule type" value="Genomic_DNA"/>
</dbReference>
<dbReference type="InterPro" id="IPR001036">
    <property type="entry name" value="Acrflvin-R"/>
</dbReference>
<feature type="transmembrane region" description="Helical" evidence="9">
    <location>
        <begin position="897"/>
        <end position="917"/>
    </location>
</feature>
<evidence type="ECO:0000256" key="8">
    <source>
        <dbReference type="ARBA" id="ARBA00023136"/>
    </source>
</evidence>
<dbReference type="KEGG" id="hyf:DTO96_101813"/>
<dbReference type="SUPFAM" id="SSF82714">
    <property type="entry name" value="Multidrug efflux transporter AcrB TolC docking domain, DN and DC subdomains"/>
    <property type="match status" value="2"/>
</dbReference>
<keyword evidence="4" id="KW-1003">Cell membrane</keyword>
<dbReference type="Gene3D" id="3.30.2090.10">
    <property type="entry name" value="Multidrug efflux transporter AcrB TolC docking domain, DN and DC subdomains"/>
    <property type="match status" value="2"/>
</dbReference>
<proteinExistence type="inferred from homology"/>
<dbReference type="SUPFAM" id="SSF82693">
    <property type="entry name" value="Multidrug efflux transporter AcrB pore domain, PN1, PN2, PC1 and PC2 subdomains"/>
    <property type="match status" value="4"/>
</dbReference>
<accession>A0A345DCI4</accession>
<comment type="caution">
    <text evidence="9">Lacks conserved residue(s) required for the propagation of feature annotation.</text>
</comment>
<keyword evidence="11" id="KW-1185">Reference proteome</keyword>
<dbReference type="Gene3D" id="3.30.70.1320">
    <property type="entry name" value="Multidrug efflux transporter AcrB pore domain like"/>
    <property type="match status" value="1"/>
</dbReference>
<feature type="transmembrane region" description="Helical" evidence="9">
    <location>
        <begin position="923"/>
        <end position="946"/>
    </location>
</feature>
<feature type="transmembrane region" description="Helical" evidence="9">
    <location>
        <begin position="366"/>
        <end position="387"/>
    </location>
</feature>